<comment type="caution">
    <text evidence="2">The sequence shown here is derived from an EMBL/GenBank/DDBJ whole genome shotgun (WGS) entry which is preliminary data.</text>
</comment>
<evidence type="ECO:0000313" key="3">
    <source>
        <dbReference type="Proteomes" id="UP001345963"/>
    </source>
</evidence>
<dbReference type="EMBL" id="JAHUTI010080824">
    <property type="protein sequence ID" value="MED6258581.1"/>
    <property type="molecule type" value="Genomic_DNA"/>
</dbReference>
<proteinExistence type="predicted"/>
<gene>
    <name evidence="2" type="ORF">ATANTOWER_009365</name>
</gene>
<organism evidence="2 3">
    <name type="scientific">Ataeniobius toweri</name>
    <dbReference type="NCBI Taxonomy" id="208326"/>
    <lineage>
        <taxon>Eukaryota</taxon>
        <taxon>Metazoa</taxon>
        <taxon>Chordata</taxon>
        <taxon>Craniata</taxon>
        <taxon>Vertebrata</taxon>
        <taxon>Euteleostomi</taxon>
        <taxon>Actinopterygii</taxon>
        <taxon>Neopterygii</taxon>
        <taxon>Teleostei</taxon>
        <taxon>Neoteleostei</taxon>
        <taxon>Acanthomorphata</taxon>
        <taxon>Ovalentaria</taxon>
        <taxon>Atherinomorphae</taxon>
        <taxon>Cyprinodontiformes</taxon>
        <taxon>Goodeidae</taxon>
        <taxon>Ataeniobius</taxon>
    </lineage>
</organism>
<sequence length="104" mass="11640">MLCEKDPKSWSQNLPLVEHALNSLPSCSTDLSPFYTWFMGSSHLCLPSRRKKPESLLTMLLLSAASGPGEEPEEPFSKRSVSSALQRHSIPLGRRFGSQPRTFH</sequence>
<name>A0ABU7C777_9TELE</name>
<accession>A0ABU7C777</accession>
<evidence type="ECO:0000256" key="1">
    <source>
        <dbReference type="SAM" id="MobiDB-lite"/>
    </source>
</evidence>
<reference evidence="2 3" key="1">
    <citation type="submission" date="2021-07" db="EMBL/GenBank/DDBJ databases">
        <authorList>
            <person name="Palmer J.M."/>
        </authorList>
    </citation>
    <scope>NUCLEOTIDE SEQUENCE [LARGE SCALE GENOMIC DNA]</scope>
    <source>
        <strain evidence="2 3">AT_MEX2019</strain>
        <tissue evidence="2">Muscle</tissue>
    </source>
</reference>
<keyword evidence="3" id="KW-1185">Reference proteome</keyword>
<evidence type="ECO:0000313" key="2">
    <source>
        <dbReference type="EMBL" id="MED6258581.1"/>
    </source>
</evidence>
<protein>
    <submittedName>
        <fullName evidence="2">Uncharacterized protein</fullName>
    </submittedName>
</protein>
<feature type="region of interest" description="Disordered" evidence="1">
    <location>
        <begin position="66"/>
        <end position="104"/>
    </location>
</feature>
<dbReference type="Proteomes" id="UP001345963">
    <property type="component" value="Unassembled WGS sequence"/>
</dbReference>